<accession>A0A9D9EAI3</accession>
<dbReference type="EMBL" id="JADIMO010000017">
    <property type="protein sequence ID" value="MBO8444342.1"/>
    <property type="molecule type" value="Genomic_DNA"/>
</dbReference>
<dbReference type="InterPro" id="IPR052173">
    <property type="entry name" value="Beta-lactam_resp_regulator"/>
</dbReference>
<keyword evidence="1" id="KW-1133">Transmembrane helix</keyword>
<name>A0A9D9EAI3_9BACT</name>
<dbReference type="Pfam" id="PF05569">
    <property type="entry name" value="Peptidase_M56"/>
    <property type="match status" value="1"/>
</dbReference>
<dbReference type="AlphaFoldDB" id="A0A9D9EAI3"/>
<feature type="transmembrane region" description="Helical" evidence="1">
    <location>
        <begin position="92"/>
        <end position="114"/>
    </location>
</feature>
<comment type="caution">
    <text evidence="3">The sequence shown here is derived from an EMBL/GenBank/DDBJ whole genome shotgun (WGS) entry which is preliminary data.</text>
</comment>
<dbReference type="PANTHER" id="PTHR34978">
    <property type="entry name" value="POSSIBLE SENSOR-TRANSDUCER PROTEIN BLAR"/>
    <property type="match status" value="1"/>
</dbReference>
<evidence type="ECO:0000313" key="3">
    <source>
        <dbReference type="EMBL" id="MBO8444342.1"/>
    </source>
</evidence>
<feature type="transmembrane region" description="Helical" evidence="1">
    <location>
        <begin position="6"/>
        <end position="24"/>
    </location>
</feature>
<dbReference type="Proteomes" id="UP000823619">
    <property type="component" value="Unassembled WGS sequence"/>
</dbReference>
<dbReference type="PANTHER" id="PTHR34978:SF3">
    <property type="entry name" value="SLR0241 PROTEIN"/>
    <property type="match status" value="1"/>
</dbReference>
<organism evidence="3 4">
    <name type="scientific">Candidatus Cryptobacteroides merdavium</name>
    <dbReference type="NCBI Taxonomy" id="2840769"/>
    <lineage>
        <taxon>Bacteria</taxon>
        <taxon>Pseudomonadati</taxon>
        <taxon>Bacteroidota</taxon>
        <taxon>Bacteroidia</taxon>
        <taxon>Bacteroidales</taxon>
        <taxon>Candidatus Cryptobacteroides</taxon>
    </lineage>
</organism>
<dbReference type="InterPro" id="IPR008756">
    <property type="entry name" value="Peptidase_M56"/>
</dbReference>
<gene>
    <name evidence="3" type="ORF">IAC23_01420</name>
</gene>
<keyword evidence="1" id="KW-0812">Transmembrane</keyword>
<keyword evidence="1" id="KW-0472">Membrane</keyword>
<feature type="domain" description="Peptidase M56" evidence="2">
    <location>
        <begin position="159"/>
        <end position="254"/>
    </location>
</feature>
<dbReference type="CDD" id="cd07341">
    <property type="entry name" value="M56_BlaR1_MecR1_like"/>
    <property type="match status" value="1"/>
</dbReference>
<sequence length="623" mass="68649">MEFIIYELKAAVLLAVFYMFYRLLLSRDTFHRFNRVTLLVISLLSLVLPLCVITVHRTVEIPVWLLPMHGSRTETVVEEAVNEAGGWEAAAVSLYIAGVMAVLAHTGFAVADVIRIILRGRRIPQEDGAVIVVTDRDTAPFSWMKYIVFCESDFRAGHETILRHEKAHVRMRHSWDLLFTDIVTAFQWFNPAVWMLRADLRALHEFEADDFVLRSGADAREYQYLLIRKAVGASGNFITDSFSHSTLKNRITMMLRKRSSSWGALKALYLVPLVGLSLAATAETRYDYNITGLPGNGSDAADPLRSASVSTEKKRVRVKTAVKDTIISVTKDTVITVSGDDGSRETIMIVGYDGQKDSAGETDNVTVYVNGLKSGREVLGTMDPETIESMSVEKDEDGSASVYVVLKDKDGMKTPADLADLKGEIVSMSVSVPDIDTAALRKSLDKLENLDLSSLERLKNMNIDFSELEGKISSISVPDLDTAALRKSLESLGNIDVDIDVQSIQKAVDALKDIDWSVLEDLRSVTIDTARIGSYVRSVEKQYGVSIDADLDVEAGDGASKTKVTVSDGKSSVAPSVSASGKVKYYVDGKRYRGEINDIPVESIASMTVDKGGRRVDIFTKEQ</sequence>
<protein>
    <submittedName>
        <fullName evidence="3">M56 family metallopeptidase</fullName>
    </submittedName>
</protein>
<reference evidence="3" key="2">
    <citation type="journal article" date="2021" name="PeerJ">
        <title>Extensive microbial diversity within the chicken gut microbiome revealed by metagenomics and culture.</title>
        <authorList>
            <person name="Gilroy R."/>
            <person name="Ravi A."/>
            <person name="Getino M."/>
            <person name="Pursley I."/>
            <person name="Horton D.L."/>
            <person name="Alikhan N.F."/>
            <person name="Baker D."/>
            <person name="Gharbi K."/>
            <person name="Hall N."/>
            <person name="Watson M."/>
            <person name="Adriaenssens E.M."/>
            <person name="Foster-Nyarko E."/>
            <person name="Jarju S."/>
            <person name="Secka A."/>
            <person name="Antonio M."/>
            <person name="Oren A."/>
            <person name="Chaudhuri R.R."/>
            <person name="La Ragione R."/>
            <person name="Hildebrand F."/>
            <person name="Pallen M.J."/>
        </authorList>
    </citation>
    <scope>NUCLEOTIDE SEQUENCE</scope>
    <source>
        <strain evidence="3">D5-748</strain>
    </source>
</reference>
<evidence type="ECO:0000256" key="1">
    <source>
        <dbReference type="SAM" id="Phobius"/>
    </source>
</evidence>
<evidence type="ECO:0000313" key="4">
    <source>
        <dbReference type="Proteomes" id="UP000823619"/>
    </source>
</evidence>
<feature type="transmembrane region" description="Helical" evidence="1">
    <location>
        <begin position="263"/>
        <end position="282"/>
    </location>
</feature>
<evidence type="ECO:0000259" key="2">
    <source>
        <dbReference type="Pfam" id="PF05569"/>
    </source>
</evidence>
<proteinExistence type="predicted"/>
<feature type="transmembrane region" description="Helical" evidence="1">
    <location>
        <begin position="36"/>
        <end position="56"/>
    </location>
</feature>
<reference evidence="3" key="1">
    <citation type="submission" date="2020-10" db="EMBL/GenBank/DDBJ databases">
        <authorList>
            <person name="Gilroy R."/>
        </authorList>
    </citation>
    <scope>NUCLEOTIDE SEQUENCE</scope>
    <source>
        <strain evidence="3">D5-748</strain>
    </source>
</reference>